<evidence type="ECO:0000313" key="2">
    <source>
        <dbReference type="Proteomes" id="UP001470288"/>
    </source>
</evidence>
<comment type="caution">
    <text evidence="1">The sequence shown here is derived from an EMBL/GenBank/DDBJ whole genome shotgun (WGS) entry which is preliminary data.</text>
</comment>
<name>A0ABV1HWU7_9FIRM</name>
<organism evidence="1 2">
    <name type="scientific">Hominiventricola aquisgranensis</name>
    <dbReference type="NCBI Taxonomy" id="3133164"/>
    <lineage>
        <taxon>Bacteria</taxon>
        <taxon>Bacillati</taxon>
        <taxon>Bacillota</taxon>
        <taxon>Clostridia</taxon>
        <taxon>Lachnospirales</taxon>
        <taxon>Lachnospiraceae</taxon>
        <taxon>Hominiventricola</taxon>
    </lineage>
</organism>
<keyword evidence="2" id="KW-1185">Reference proteome</keyword>
<reference evidence="1 2" key="1">
    <citation type="submission" date="2024-03" db="EMBL/GenBank/DDBJ databases">
        <title>Human intestinal bacterial collection.</title>
        <authorList>
            <person name="Pauvert C."/>
            <person name="Hitch T.C.A."/>
            <person name="Clavel T."/>
        </authorList>
    </citation>
    <scope>NUCLEOTIDE SEQUENCE [LARGE SCALE GENOMIC DNA]</scope>
    <source>
        <strain evidence="1 2">CLA-AA-H78B</strain>
    </source>
</reference>
<gene>
    <name evidence="1" type="ORF">WMO62_00890</name>
</gene>
<proteinExistence type="predicted"/>
<evidence type="ECO:0000313" key="1">
    <source>
        <dbReference type="EMBL" id="MEQ2577396.1"/>
    </source>
</evidence>
<dbReference type="Proteomes" id="UP001470288">
    <property type="component" value="Unassembled WGS sequence"/>
</dbReference>
<protein>
    <submittedName>
        <fullName evidence="1">Uncharacterized protein</fullName>
    </submittedName>
</protein>
<dbReference type="RefSeq" id="WP_349143493.1">
    <property type="nucleotide sequence ID" value="NZ_JBBMFC010000001.1"/>
</dbReference>
<accession>A0ABV1HWU7</accession>
<sequence length="209" mass="24653">MYEALTYQGMLKEIAYNVRNKNVMNDTIGILVTRPDLPTGKEILNSLEYFHFRTGKTINFYLPGYGAYWPRTEYSDRKEVVEIDGVKWFFSNEKFVQYIEDLEKYSKWEYSGESELLLIELKEGKLSYKCMLQFYLDNMIRDGVIVSIHQFFEKVMRICSQTNSAKQISNAMGIDKAKQIMRDKLLEKLPADMGIIFGQERYFCVRNLE</sequence>
<dbReference type="EMBL" id="JBBMFC010000001">
    <property type="protein sequence ID" value="MEQ2577396.1"/>
    <property type="molecule type" value="Genomic_DNA"/>
</dbReference>